<accession>A0ABQ8F0H8</accession>
<gene>
    <name evidence="1" type="ORF">BASA50_009656</name>
</gene>
<name>A0ABQ8F0H8_9FUNG</name>
<reference evidence="1 2" key="1">
    <citation type="submission" date="2021-02" db="EMBL/GenBank/DDBJ databases">
        <title>Variation within the Batrachochytrium salamandrivorans European outbreak.</title>
        <authorList>
            <person name="Kelly M."/>
            <person name="Pasmans F."/>
            <person name="Shea T.P."/>
            <person name="Munoz J.F."/>
            <person name="Carranza S."/>
            <person name="Cuomo C.A."/>
            <person name="Martel A."/>
        </authorList>
    </citation>
    <scope>NUCLEOTIDE SEQUENCE [LARGE SCALE GENOMIC DNA]</scope>
    <source>
        <strain evidence="1 2">AMFP18/2</strain>
    </source>
</reference>
<protein>
    <submittedName>
        <fullName evidence="1">Uncharacterized protein</fullName>
    </submittedName>
</protein>
<dbReference type="Proteomes" id="UP001648503">
    <property type="component" value="Unassembled WGS sequence"/>
</dbReference>
<proteinExistence type="predicted"/>
<sequence length="264" mass="29136">MASTAPNYAENNLYLGCDSDRAFLFQSQVNSSISALESSGQYDTQYCVDSLMENDPNSAIHTHQASALGFNEMRDPSQTDETNSTGVYIPSDSVMGKDAEFSASPNAPQLPTSIVSMNTTNTTQNATQVAYQQRQNTLVNLETTDFAMYSSRFPGFDSLVPMMSMPVQQALAGNSGSEPTATALATRQRLRHVPSVRRPAPHYKTEALRVIKAETAAETALLHEDIVIQARLKRAIDMAEQEVRRLKDMVDTCTWRRVAKTQQN</sequence>
<organism evidence="1 2">
    <name type="scientific">Batrachochytrium salamandrivorans</name>
    <dbReference type="NCBI Taxonomy" id="1357716"/>
    <lineage>
        <taxon>Eukaryota</taxon>
        <taxon>Fungi</taxon>
        <taxon>Fungi incertae sedis</taxon>
        <taxon>Chytridiomycota</taxon>
        <taxon>Chytridiomycota incertae sedis</taxon>
        <taxon>Chytridiomycetes</taxon>
        <taxon>Rhizophydiales</taxon>
        <taxon>Rhizophydiales incertae sedis</taxon>
        <taxon>Batrachochytrium</taxon>
    </lineage>
</organism>
<dbReference type="EMBL" id="JAFCIX010000438">
    <property type="protein sequence ID" value="KAH6589953.1"/>
    <property type="molecule type" value="Genomic_DNA"/>
</dbReference>
<keyword evidence="2" id="KW-1185">Reference proteome</keyword>
<evidence type="ECO:0000313" key="1">
    <source>
        <dbReference type="EMBL" id="KAH6589953.1"/>
    </source>
</evidence>
<comment type="caution">
    <text evidence="1">The sequence shown here is derived from an EMBL/GenBank/DDBJ whole genome shotgun (WGS) entry which is preliminary data.</text>
</comment>
<evidence type="ECO:0000313" key="2">
    <source>
        <dbReference type="Proteomes" id="UP001648503"/>
    </source>
</evidence>